<protein>
    <submittedName>
        <fullName evidence="2">Uncharacterized protein</fullName>
    </submittedName>
</protein>
<name>A0A894X9X5_PSEAI</name>
<evidence type="ECO:0000313" key="2">
    <source>
        <dbReference type="EMBL" id="QRX85393.1"/>
    </source>
</evidence>
<evidence type="ECO:0000256" key="1">
    <source>
        <dbReference type="SAM" id="MobiDB-lite"/>
    </source>
</evidence>
<accession>A0A894X9X5</accession>
<organism evidence="2">
    <name type="scientific">Pseudomonas aeruginosa</name>
    <dbReference type="NCBI Taxonomy" id="287"/>
    <lineage>
        <taxon>Bacteria</taxon>
        <taxon>Pseudomonadati</taxon>
        <taxon>Pseudomonadota</taxon>
        <taxon>Gammaproteobacteria</taxon>
        <taxon>Pseudomonadales</taxon>
        <taxon>Pseudomonadaceae</taxon>
        <taxon>Pseudomonas</taxon>
    </lineage>
</organism>
<dbReference type="EMBL" id="MT437279">
    <property type="protein sequence ID" value="QRX85393.1"/>
    <property type="molecule type" value="Genomic_DNA"/>
</dbReference>
<feature type="region of interest" description="Disordered" evidence="1">
    <location>
        <begin position="40"/>
        <end position="67"/>
    </location>
</feature>
<sequence>MFDSKARSCGPCSPKRWRINAASSWSRIRACTSWPSAASADPMVARRPSPMPPAATRMSMASTTGGNWRVPSSAAMTLASSSIRRRACLRASCAARTTSTCPLPRHTCRCRRFLPRPAVTDRPSLAPAPGASFFPAMWTAASADCRSPARHPGATLPAMFR</sequence>
<dbReference type="AlphaFoldDB" id="A0A894X9X5"/>
<reference evidence="2" key="1">
    <citation type="journal article" name="Microorganisms">
        <title>Unravelling the Features of Success of VIM-Producing ST111 and ST235 Pseudomonas aeruginosa in a Greek Hospital.</title>
        <authorList>
            <person name="Papagiannitsis C.C."/>
            <person name="Verra A."/>
            <person name="Galani V."/>
            <person name="Xitsas S."/>
            <person name="Bitar I."/>
            <person name="Hrabak J."/>
            <person name="Petinaki E."/>
        </authorList>
    </citation>
    <scope>NUCLEOTIDE SEQUENCE</scope>
    <source>
        <strain evidence="2">Pae9047-Lar</strain>
    </source>
</reference>
<proteinExistence type="predicted"/>